<dbReference type="PANTHER" id="PTHR47619:SF1">
    <property type="entry name" value="EXODEOXYRIBONUCLEASE WALJ"/>
    <property type="match status" value="1"/>
</dbReference>
<reference evidence="2 3" key="1">
    <citation type="submission" date="2020-10" db="EMBL/GenBank/DDBJ databases">
        <title>ChiBAC.</title>
        <authorList>
            <person name="Zenner C."/>
            <person name="Hitch T.C.A."/>
            <person name="Clavel T."/>
        </authorList>
    </citation>
    <scope>NUCLEOTIDE SEQUENCE [LARGE SCALE GENOMIC DNA]</scope>
    <source>
        <strain evidence="2 3">DSM 108706</strain>
    </source>
</reference>
<dbReference type="Proteomes" id="UP001516588">
    <property type="component" value="Unassembled WGS sequence"/>
</dbReference>
<dbReference type="PANTHER" id="PTHR47619">
    <property type="entry name" value="METALLO-HYDROLASE YYCJ-RELATED"/>
    <property type="match status" value="1"/>
</dbReference>
<sequence length="265" mass="29648">MSLQFCSIASGSRGNCYLVKAGEYVLLIDAGISGKKIEEGLNEAGISANQVNGVLVTHEHSDHVKGIKMVCKKSDKAYIYANNATWEQIADEKLEDRHRTFNSGEMFTIKDIEIMPFRIHHDAVEPVGYSISYQGRKLSIVTDTGHISDDIFEEIKDSNLIVLESNHEINVLKMCKYPYQIKMRILGDHGHLSNTAAADCLVRILKEPFDEKRRVLLAHLSRENNTPGMARLAVRNALEANGLLSAEKVSFEVITQDEQSPLYTV</sequence>
<dbReference type="SMART" id="SM00849">
    <property type="entry name" value="Lactamase_B"/>
    <property type="match status" value="1"/>
</dbReference>
<dbReference type="SUPFAM" id="SSF56281">
    <property type="entry name" value="Metallo-hydrolase/oxidoreductase"/>
    <property type="match status" value="1"/>
</dbReference>
<gene>
    <name evidence="2" type="ORF">INF20_04755</name>
</gene>
<proteinExistence type="predicted"/>
<dbReference type="InterPro" id="IPR036866">
    <property type="entry name" value="RibonucZ/Hydroxyglut_hydro"/>
</dbReference>
<evidence type="ECO:0000259" key="1">
    <source>
        <dbReference type="SMART" id="SM00849"/>
    </source>
</evidence>
<evidence type="ECO:0000313" key="2">
    <source>
        <dbReference type="EMBL" id="MBE5035592.1"/>
    </source>
</evidence>
<feature type="domain" description="Metallo-beta-lactamase" evidence="1">
    <location>
        <begin position="13"/>
        <end position="189"/>
    </location>
</feature>
<dbReference type="RefSeq" id="WP_226385240.1">
    <property type="nucleotide sequence ID" value="NZ_JADCKA010000006.1"/>
</dbReference>
<evidence type="ECO:0000313" key="3">
    <source>
        <dbReference type="Proteomes" id="UP001516588"/>
    </source>
</evidence>
<name>A0ABR9QXW2_9FIRM</name>
<dbReference type="Pfam" id="PF12706">
    <property type="entry name" value="Lactamase_B_2"/>
    <property type="match status" value="1"/>
</dbReference>
<dbReference type="InterPro" id="IPR001279">
    <property type="entry name" value="Metallo-B-lactamas"/>
</dbReference>
<accession>A0ABR9QXW2</accession>
<keyword evidence="3" id="KW-1185">Reference proteome</keyword>
<dbReference type="Gene3D" id="3.60.15.10">
    <property type="entry name" value="Ribonuclease Z/Hydroxyacylglutathione hydrolase-like"/>
    <property type="match status" value="1"/>
</dbReference>
<protein>
    <submittedName>
        <fullName evidence="2">MBL fold metallo-hydrolase</fullName>
    </submittedName>
</protein>
<dbReference type="EMBL" id="JADCKA010000006">
    <property type="protein sequence ID" value="MBE5035592.1"/>
    <property type="molecule type" value="Genomic_DNA"/>
</dbReference>
<comment type="caution">
    <text evidence="2">The sequence shown here is derived from an EMBL/GenBank/DDBJ whole genome shotgun (WGS) entry which is preliminary data.</text>
</comment>
<dbReference type="InterPro" id="IPR052533">
    <property type="entry name" value="WalJ/YycJ-like"/>
</dbReference>
<organism evidence="2 3">
    <name type="scientific">Gallibacter intestinalis</name>
    <dbReference type="NCBI Taxonomy" id="2779356"/>
    <lineage>
        <taxon>Bacteria</taxon>
        <taxon>Bacillati</taxon>
        <taxon>Bacillota</taxon>
        <taxon>Clostridia</taxon>
        <taxon>Eubacteriales</taxon>
        <taxon>Eubacteriaceae</taxon>
        <taxon>Gallibacter</taxon>
    </lineage>
</organism>